<feature type="compositionally biased region" description="Basic and acidic residues" evidence="1">
    <location>
        <begin position="357"/>
        <end position="368"/>
    </location>
</feature>
<dbReference type="Pfam" id="PF10354">
    <property type="entry name" value="BMT5-like"/>
    <property type="match status" value="1"/>
</dbReference>
<dbReference type="AlphaFoldDB" id="A0A061H956"/>
<sequence>MPKKGSLKKAFASFNRQQDEKNHHRAVQEAVKRKAESLTRSNKRQKPNASPRKQPATGTGGAGSPDSSSGPRQSGAACPQLPAKRTVEPFGHDDTILIVGEANFSFTLSLLSQPRNHSPSQILATAYDSEQECYRKYPDAESNVRKIRELAAREDVVVFGVDAGQLDKVKQVTGKSKAGRSADPLAPPPSTRRWSKVWFGFPHVGAGHKDETRNVLANQLLLLRFFISVAPYLTDGPLPKHAAAALGQSQRPLARADSEEPDPMVGEDEEGEGLDILDAFKDATEAEREALAASRARQPFRPPVKRGSVLITLRNAAPYTLWSVATLGKRLPEMLSSIVPIAPPLPKGCKKPTLADLDAHGLSRDSRPAKPVSTKKPGAKGQRSRDDSRPRRGTPRHYQLWRSFEFEPSRWNGYEHRRTVGWVEGVSAGDNEDLLRLRNLQTDPNERASRAGGGECRTWEFGLD</sequence>
<evidence type="ECO:0000259" key="2">
    <source>
        <dbReference type="Pfam" id="PF10354"/>
    </source>
</evidence>
<dbReference type="GO" id="GO:0005737">
    <property type="term" value="C:cytoplasm"/>
    <property type="evidence" value="ECO:0007669"/>
    <property type="project" value="TreeGrafter"/>
</dbReference>
<dbReference type="GO" id="GO:0070042">
    <property type="term" value="F:rRNA (uridine-N3-)-methyltransferase activity"/>
    <property type="evidence" value="ECO:0007669"/>
    <property type="project" value="InterPro"/>
</dbReference>
<dbReference type="GeneID" id="19317302"/>
<dbReference type="Proteomes" id="UP000053664">
    <property type="component" value="Unassembled WGS sequence"/>
</dbReference>
<dbReference type="OrthoDB" id="273345at2759"/>
<feature type="compositionally biased region" description="Acidic residues" evidence="1">
    <location>
        <begin position="259"/>
        <end position="272"/>
    </location>
</feature>
<proteinExistence type="predicted"/>
<dbReference type="PANTHER" id="PTHR11538">
    <property type="entry name" value="PHENYLALANYL-TRNA SYNTHETASE"/>
    <property type="match status" value="1"/>
</dbReference>
<gene>
    <name evidence="3" type="ORF">PFL1_03192</name>
</gene>
<dbReference type="PANTHER" id="PTHR11538:SF26">
    <property type="entry name" value="FERREDOXIN-FOLD ANTICODON-BINDING DOMAIN-CONTAINING PROTEIN 1"/>
    <property type="match status" value="1"/>
</dbReference>
<name>A0A061H956_9BASI</name>
<dbReference type="eggNOG" id="KOG4174">
    <property type="taxonomic scope" value="Eukaryota"/>
</dbReference>
<dbReference type="InterPro" id="IPR019446">
    <property type="entry name" value="BMT5-like"/>
</dbReference>
<dbReference type="KEGG" id="pfp:PFL1_03192"/>
<feature type="region of interest" description="Disordered" evidence="1">
    <location>
        <begin position="352"/>
        <end position="395"/>
    </location>
</feature>
<dbReference type="RefSeq" id="XP_007878898.1">
    <property type="nucleotide sequence ID" value="XM_007880707.1"/>
</dbReference>
<feature type="region of interest" description="Disordered" evidence="1">
    <location>
        <begin position="1"/>
        <end position="79"/>
    </location>
</feature>
<accession>A0A061H956</accession>
<evidence type="ECO:0000313" key="4">
    <source>
        <dbReference type="Proteomes" id="UP000053664"/>
    </source>
</evidence>
<dbReference type="EMBL" id="KE361631">
    <property type="protein sequence ID" value="EPQ29437.1"/>
    <property type="molecule type" value="Genomic_DNA"/>
</dbReference>
<evidence type="ECO:0000313" key="3">
    <source>
        <dbReference type="EMBL" id="EPQ29437.1"/>
    </source>
</evidence>
<evidence type="ECO:0000256" key="1">
    <source>
        <dbReference type="SAM" id="MobiDB-lite"/>
    </source>
</evidence>
<feature type="region of interest" description="Disordered" evidence="1">
    <location>
        <begin position="249"/>
        <end position="272"/>
    </location>
</feature>
<feature type="domain" description="25S rRNA (uridine-N(3))-methyltransferase BMT5-like" evidence="2">
    <location>
        <begin position="97"/>
        <end position="330"/>
    </location>
</feature>
<protein>
    <recommendedName>
        <fullName evidence="2">25S rRNA (uridine-N(3))-methyltransferase BMT5-like domain-containing protein</fullName>
    </recommendedName>
</protein>
<dbReference type="HOGENOM" id="CLU_035438_1_1_1"/>
<feature type="compositionally biased region" description="Basic and acidic residues" evidence="1">
    <location>
        <begin position="17"/>
        <end position="37"/>
    </location>
</feature>
<dbReference type="GO" id="GO:0070475">
    <property type="term" value="P:rRNA base methylation"/>
    <property type="evidence" value="ECO:0007669"/>
    <property type="project" value="InterPro"/>
</dbReference>
<reference evidence="3 4" key="1">
    <citation type="journal article" date="2013" name="Plant Cell">
        <title>The transition from a phytopathogenic smut ancestor to an anamorphic biocontrol agent deciphered by comparative whole-genome analysis.</title>
        <authorList>
            <person name="Lefebvre F."/>
            <person name="Joly D.L."/>
            <person name="Labbe C."/>
            <person name="Teichmann B."/>
            <person name="Linning R."/>
            <person name="Belzile F."/>
            <person name="Bakkeren G."/>
            <person name="Belanger R.R."/>
        </authorList>
    </citation>
    <scope>NUCLEOTIDE SEQUENCE [LARGE SCALE GENOMIC DNA]</scope>
    <source>
        <strain evidence="3 4">PF-1</strain>
    </source>
</reference>
<organism evidence="3 4">
    <name type="scientific">Pseudozyma flocculosa PF-1</name>
    <dbReference type="NCBI Taxonomy" id="1277687"/>
    <lineage>
        <taxon>Eukaryota</taxon>
        <taxon>Fungi</taxon>
        <taxon>Dikarya</taxon>
        <taxon>Basidiomycota</taxon>
        <taxon>Ustilaginomycotina</taxon>
        <taxon>Ustilaginomycetes</taxon>
        <taxon>Ustilaginales</taxon>
        <taxon>Ustilaginaceae</taxon>
        <taxon>Pseudozyma</taxon>
    </lineage>
</organism>